<keyword evidence="4 6" id="KW-0378">Hydrolase</keyword>
<dbReference type="PANTHER" id="PTHR12994">
    <property type="entry name" value="SECERNIN"/>
    <property type="match status" value="1"/>
</dbReference>
<dbReference type="GO" id="GO:0016805">
    <property type="term" value="F:dipeptidase activity"/>
    <property type="evidence" value="ECO:0007669"/>
    <property type="project" value="UniProtKB-KW"/>
</dbReference>
<dbReference type="PANTHER" id="PTHR12994:SF17">
    <property type="entry name" value="LD30995P"/>
    <property type="match status" value="1"/>
</dbReference>
<gene>
    <name evidence="7" type="ORF">ELX58_05325</name>
</gene>
<dbReference type="GO" id="GO:0006508">
    <property type="term" value="P:proteolysis"/>
    <property type="evidence" value="ECO:0007669"/>
    <property type="project" value="UniProtKB-KW"/>
</dbReference>
<dbReference type="NCBIfam" id="NF033678">
    <property type="entry name" value="C69_fam_dipept"/>
    <property type="match status" value="1"/>
</dbReference>
<evidence type="ECO:0000256" key="6">
    <source>
        <dbReference type="RuleBase" id="RU364089"/>
    </source>
</evidence>
<dbReference type="OrthoDB" id="9764088at2"/>
<name>A0A4P6ZMV8_9LACO</name>
<keyword evidence="8" id="KW-1185">Reference proteome</keyword>
<dbReference type="InterPro" id="IPR005322">
    <property type="entry name" value="Peptidase_C69"/>
</dbReference>
<dbReference type="Gene3D" id="3.60.60.10">
    <property type="entry name" value="Penicillin V Acylase, Chain A"/>
    <property type="match status" value="1"/>
</dbReference>
<dbReference type="EMBL" id="CP034726">
    <property type="protein sequence ID" value="QBP18560.1"/>
    <property type="molecule type" value="Genomic_DNA"/>
</dbReference>
<dbReference type="AlphaFoldDB" id="A0A4P6ZMV8"/>
<organism evidence="7 8">
    <name type="scientific">Acetilactobacillus jinshanensis</name>
    <dbReference type="NCBI Taxonomy" id="1720083"/>
    <lineage>
        <taxon>Bacteria</taxon>
        <taxon>Bacillati</taxon>
        <taxon>Bacillota</taxon>
        <taxon>Bacilli</taxon>
        <taxon>Lactobacillales</taxon>
        <taxon>Lactobacillaceae</taxon>
        <taxon>Acetilactobacillus</taxon>
    </lineage>
</organism>
<dbReference type="Pfam" id="PF03577">
    <property type="entry name" value="Peptidase_C69"/>
    <property type="match status" value="1"/>
</dbReference>
<dbReference type="EC" id="3.4.-.-" evidence="6"/>
<evidence type="ECO:0000256" key="2">
    <source>
        <dbReference type="ARBA" id="ARBA00007225"/>
    </source>
</evidence>
<comment type="similarity">
    <text evidence="2 6">Belongs to the peptidase C69 family.</text>
</comment>
<reference evidence="8" key="1">
    <citation type="submission" date="2018-12" db="EMBL/GenBank/DDBJ databases">
        <title>A new species of lactobacillus.</title>
        <authorList>
            <person name="Jian Y."/>
            <person name="Xin L."/>
            <person name="Hong Z.J."/>
            <person name="Ming L.Z."/>
            <person name="Hong X.Z."/>
        </authorList>
    </citation>
    <scope>NUCLEOTIDE SEQUENCE [LARGE SCALE GENOMIC DNA]</scope>
    <source>
        <strain evidence="8">HSLZ-75</strain>
    </source>
</reference>
<comment type="catalytic activity">
    <reaction evidence="1">
        <text>an L-aminoacyl-L-amino acid + H2O = 2 an L-alpha-amino acid</text>
        <dbReference type="Rhea" id="RHEA:48940"/>
        <dbReference type="ChEBI" id="CHEBI:15377"/>
        <dbReference type="ChEBI" id="CHEBI:59869"/>
        <dbReference type="ChEBI" id="CHEBI:77460"/>
        <dbReference type="EC" id="3.4.13.19"/>
    </reaction>
</comment>
<keyword evidence="3 6" id="KW-0645">Protease</keyword>
<evidence type="ECO:0000256" key="1">
    <source>
        <dbReference type="ARBA" id="ARBA00001670"/>
    </source>
</evidence>
<evidence type="ECO:0000313" key="8">
    <source>
        <dbReference type="Proteomes" id="UP000294321"/>
    </source>
</evidence>
<dbReference type="Proteomes" id="UP000294321">
    <property type="component" value="Chromosome"/>
</dbReference>
<dbReference type="RefSeq" id="WP_133442119.1">
    <property type="nucleotide sequence ID" value="NZ_CP034726.1"/>
</dbReference>
<proteinExistence type="inferred from homology"/>
<sequence>MDAQKYSACTSILIGKKASTDGSVMIGRNEDARAAWPKHYIVHPHHESKSNPVFKSSDNKFKLTLPKVRFKYDATPEWTKKYGLFEEDGINEYNVAMSATESTYSNETVLGVDPLVKDGIGEEAMITVVLPYIKTPREGIERLGKIIEKYGTDESNGILFADKNSAWYMETGGGHQWVAERIPDDYYAVIANQSAIQDIDFNDPNNFMWAPHIREFVNKYHLNPSTHGNFNFRQIFGTHTLADTYYNTPRVWYGQKMFNPEIQQDPQSQNLPFIRKSHRKLSINDAEAFLASHYQGTKYDPVGEGKPQDRKRFRPISLAKTQESHIMQMRPNQPKETTGIHWLAMGVAAQSTYVPFFSGITGTPTAYHYGVHDYKHNSAYWAFKLAGIMVDSHYLQFNPQLEALQAKLNIHYLNSIKDVDANAKQLSSDQLVKLVNKVSNGEAKLAIKDYRKLTGHLIALAADYSPLNYHQDLNL</sequence>
<evidence type="ECO:0000313" key="7">
    <source>
        <dbReference type="EMBL" id="QBP18560.1"/>
    </source>
</evidence>
<dbReference type="KEGG" id="lji:ELX58_05325"/>
<evidence type="ECO:0000256" key="4">
    <source>
        <dbReference type="ARBA" id="ARBA00022801"/>
    </source>
</evidence>
<evidence type="ECO:0000256" key="3">
    <source>
        <dbReference type="ARBA" id="ARBA00022670"/>
    </source>
</evidence>
<dbReference type="GO" id="GO:0070004">
    <property type="term" value="F:cysteine-type exopeptidase activity"/>
    <property type="evidence" value="ECO:0007669"/>
    <property type="project" value="InterPro"/>
</dbReference>
<evidence type="ECO:0000256" key="5">
    <source>
        <dbReference type="ARBA" id="ARBA00022997"/>
    </source>
</evidence>
<protein>
    <recommendedName>
        <fullName evidence="6">Dipeptidase</fullName>
        <ecNumber evidence="6">3.4.-.-</ecNumber>
    </recommendedName>
</protein>
<dbReference type="InterPro" id="IPR047804">
    <property type="entry name" value="C69_dipept_A-like"/>
</dbReference>
<accession>A0A4P6ZMV8</accession>
<keyword evidence="5 6" id="KW-0224">Dipeptidase</keyword>